<dbReference type="GO" id="GO:0032259">
    <property type="term" value="P:methylation"/>
    <property type="evidence" value="ECO:0007669"/>
    <property type="project" value="UniProtKB-KW"/>
</dbReference>
<dbReference type="Proteomes" id="UP000193083">
    <property type="component" value="Unassembled WGS sequence"/>
</dbReference>
<dbReference type="EMBL" id="FXBL01000004">
    <property type="protein sequence ID" value="SMH45863.1"/>
    <property type="molecule type" value="Genomic_DNA"/>
</dbReference>
<keyword evidence="4" id="KW-1185">Reference proteome</keyword>
<dbReference type="PANTHER" id="PTHR43648">
    <property type="entry name" value="ELECTRON TRANSFER FLAVOPROTEIN BETA SUBUNIT LYSINE METHYLTRANSFERASE"/>
    <property type="match status" value="1"/>
</dbReference>
<proteinExistence type="predicted"/>
<dbReference type="Gene3D" id="3.40.50.150">
    <property type="entry name" value="Vaccinia Virus protein VP39"/>
    <property type="match status" value="1"/>
</dbReference>
<dbReference type="AlphaFoldDB" id="A0A1X7P4R9"/>
<dbReference type="SUPFAM" id="SSF53335">
    <property type="entry name" value="S-adenosyl-L-methionine-dependent methyltransferases"/>
    <property type="match status" value="1"/>
</dbReference>
<evidence type="ECO:0000313" key="3">
    <source>
        <dbReference type="EMBL" id="SMH45863.1"/>
    </source>
</evidence>
<sequence length="226" mass="23743">MPMRSARPDPEQFIRANLPLTAVPSRPDIRLHLATPASGLSRLLGEASSSPYWAFCWGGGLAIARHLLDHPDLVRGKRVLDFGSGSGLVAIAAAKAGARQVIAAEIDPLGTAAISLNADANGVTLDIVQNDLVDAALPEVDVVLAGDTFYDSALAARATGFLDRCLDAGARVLVGDPGRVHLPLRRLRELARYPVGDFGDGASSVAPGVVYAFERLDTGEGVSRDR</sequence>
<evidence type="ECO:0000256" key="2">
    <source>
        <dbReference type="ARBA" id="ARBA00022679"/>
    </source>
</evidence>
<keyword evidence="2" id="KW-0808">Transferase</keyword>
<accession>A0A1X7P4R9</accession>
<organism evidence="3 4">
    <name type="scientific">Mesorhizobium australicum</name>
    <dbReference type="NCBI Taxonomy" id="536018"/>
    <lineage>
        <taxon>Bacteria</taxon>
        <taxon>Pseudomonadati</taxon>
        <taxon>Pseudomonadota</taxon>
        <taxon>Alphaproteobacteria</taxon>
        <taxon>Hyphomicrobiales</taxon>
        <taxon>Phyllobacteriaceae</taxon>
        <taxon>Mesorhizobium</taxon>
    </lineage>
</organism>
<gene>
    <name evidence="3" type="ORF">SAMN02982922_3298</name>
</gene>
<dbReference type="InterPro" id="IPR050078">
    <property type="entry name" value="Ribosomal_L11_MeTrfase_PrmA"/>
</dbReference>
<dbReference type="Pfam" id="PF06325">
    <property type="entry name" value="PrmA"/>
    <property type="match status" value="1"/>
</dbReference>
<dbReference type="OrthoDB" id="9794615at2"/>
<dbReference type="GO" id="GO:0016279">
    <property type="term" value="F:protein-lysine N-methyltransferase activity"/>
    <property type="evidence" value="ECO:0007669"/>
    <property type="project" value="TreeGrafter"/>
</dbReference>
<evidence type="ECO:0000313" key="4">
    <source>
        <dbReference type="Proteomes" id="UP000193083"/>
    </source>
</evidence>
<reference evidence="3 4" key="1">
    <citation type="submission" date="2017-04" db="EMBL/GenBank/DDBJ databases">
        <authorList>
            <person name="Afonso C.L."/>
            <person name="Miller P.J."/>
            <person name="Scott M.A."/>
            <person name="Spackman E."/>
            <person name="Goraichik I."/>
            <person name="Dimitrov K.M."/>
            <person name="Suarez D.L."/>
            <person name="Swayne D.E."/>
        </authorList>
    </citation>
    <scope>NUCLEOTIDE SEQUENCE [LARGE SCALE GENOMIC DNA]</scope>
    <source>
        <strain evidence="3 4">B5P</strain>
    </source>
</reference>
<protein>
    <submittedName>
        <fullName evidence="3">Predicted nicotinamide N-methyase</fullName>
    </submittedName>
</protein>
<dbReference type="PANTHER" id="PTHR43648:SF1">
    <property type="entry name" value="ELECTRON TRANSFER FLAVOPROTEIN BETA SUBUNIT LYSINE METHYLTRANSFERASE"/>
    <property type="match status" value="1"/>
</dbReference>
<keyword evidence="1" id="KW-0489">Methyltransferase</keyword>
<name>A0A1X7P4R9_9HYPH</name>
<dbReference type="InterPro" id="IPR029063">
    <property type="entry name" value="SAM-dependent_MTases_sf"/>
</dbReference>
<evidence type="ECO:0000256" key="1">
    <source>
        <dbReference type="ARBA" id="ARBA00022603"/>
    </source>
</evidence>